<dbReference type="Gene3D" id="3.40.50.80">
    <property type="entry name" value="Nucleotide-binding domain of ferredoxin-NADP reductase (FNR) module"/>
    <property type="match status" value="1"/>
</dbReference>
<dbReference type="InterPro" id="IPR013112">
    <property type="entry name" value="FAD-bd_8"/>
</dbReference>
<proteinExistence type="inferred from homology"/>
<dbReference type="SFLD" id="SFLDG01168">
    <property type="entry name" value="Ferric_reductase_subgroup_(FRE"/>
    <property type="match status" value="1"/>
</dbReference>
<dbReference type="GO" id="GO:0005886">
    <property type="term" value="C:plasma membrane"/>
    <property type="evidence" value="ECO:0007669"/>
    <property type="project" value="TreeGrafter"/>
</dbReference>
<dbReference type="AlphaFoldDB" id="A0A9N9LEC6"/>
<comment type="subcellular location">
    <subcellularLocation>
        <location evidence="1">Membrane</location>
        <topology evidence="1">Multi-pass membrane protein</topology>
    </subcellularLocation>
</comment>
<dbReference type="PANTHER" id="PTHR32361">
    <property type="entry name" value="FERRIC/CUPRIC REDUCTASE TRANSMEMBRANE COMPONENT"/>
    <property type="match status" value="1"/>
</dbReference>
<evidence type="ECO:0000313" key="12">
    <source>
        <dbReference type="EMBL" id="CAG8970961.1"/>
    </source>
</evidence>
<dbReference type="PROSITE" id="PS51384">
    <property type="entry name" value="FAD_FR"/>
    <property type="match status" value="1"/>
</dbReference>
<dbReference type="PANTHER" id="PTHR32361:SF12">
    <property type="entry name" value="PUTATIVE (AFU_ORTHOLOGUE AFUA_1G14340)-RELATED"/>
    <property type="match status" value="1"/>
</dbReference>
<dbReference type="GO" id="GO:0006826">
    <property type="term" value="P:iron ion transport"/>
    <property type="evidence" value="ECO:0007669"/>
    <property type="project" value="TreeGrafter"/>
</dbReference>
<evidence type="ECO:0000256" key="3">
    <source>
        <dbReference type="ARBA" id="ARBA00022448"/>
    </source>
</evidence>
<dbReference type="EMBL" id="CAJVRM010000003">
    <property type="protein sequence ID" value="CAG8970961.1"/>
    <property type="molecule type" value="Genomic_DNA"/>
</dbReference>
<keyword evidence="9 10" id="KW-0472">Membrane</keyword>
<dbReference type="InterPro" id="IPR051410">
    <property type="entry name" value="Ferric/Cupric_Reductase"/>
</dbReference>
<feature type="domain" description="FAD-binding FR-type" evidence="11">
    <location>
        <begin position="318"/>
        <end position="454"/>
    </location>
</feature>
<dbReference type="InterPro" id="IPR039261">
    <property type="entry name" value="FNR_nucleotide-bd"/>
</dbReference>
<protein>
    <recommendedName>
        <fullName evidence="11">FAD-binding FR-type domain-containing protein</fullName>
    </recommendedName>
</protein>
<evidence type="ECO:0000256" key="10">
    <source>
        <dbReference type="SAM" id="Phobius"/>
    </source>
</evidence>
<evidence type="ECO:0000256" key="1">
    <source>
        <dbReference type="ARBA" id="ARBA00004141"/>
    </source>
</evidence>
<gene>
    <name evidence="12" type="ORF">HYALB_00000942</name>
</gene>
<keyword evidence="4 10" id="KW-0812">Transmembrane</keyword>
<dbReference type="FunFam" id="3.40.50.80:FF:000023">
    <property type="entry name" value="Putative ferric-chelate reductase"/>
    <property type="match status" value="1"/>
</dbReference>
<feature type="transmembrane region" description="Helical" evidence="10">
    <location>
        <begin position="157"/>
        <end position="178"/>
    </location>
</feature>
<feature type="transmembrane region" description="Helical" evidence="10">
    <location>
        <begin position="268"/>
        <end position="285"/>
    </location>
</feature>
<dbReference type="Pfam" id="PF01794">
    <property type="entry name" value="Ferric_reduct"/>
    <property type="match status" value="1"/>
</dbReference>
<dbReference type="CDD" id="cd06186">
    <property type="entry name" value="NOX_Duox_like_FAD_NADP"/>
    <property type="match status" value="1"/>
</dbReference>
<dbReference type="Proteomes" id="UP000701801">
    <property type="component" value="Unassembled WGS sequence"/>
</dbReference>
<keyword evidence="13" id="KW-1185">Reference proteome</keyword>
<dbReference type="Pfam" id="PF08030">
    <property type="entry name" value="NAD_binding_6"/>
    <property type="match status" value="1"/>
</dbReference>
<dbReference type="SUPFAM" id="SSF52343">
    <property type="entry name" value="Ferredoxin reductase-like, C-terminal NADP-linked domain"/>
    <property type="match status" value="1"/>
</dbReference>
<evidence type="ECO:0000256" key="9">
    <source>
        <dbReference type="ARBA" id="ARBA00023136"/>
    </source>
</evidence>
<evidence type="ECO:0000256" key="6">
    <source>
        <dbReference type="ARBA" id="ARBA00022989"/>
    </source>
</evidence>
<feature type="transmembrane region" description="Helical" evidence="10">
    <location>
        <begin position="199"/>
        <end position="218"/>
    </location>
</feature>
<evidence type="ECO:0000259" key="11">
    <source>
        <dbReference type="PROSITE" id="PS51384"/>
    </source>
</evidence>
<evidence type="ECO:0000256" key="7">
    <source>
        <dbReference type="ARBA" id="ARBA00023002"/>
    </source>
</evidence>
<organism evidence="12 13">
    <name type="scientific">Hymenoscyphus albidus</name>
    <dbReference type="NCBI Taxonomy" id="595503"/>
    <lineage>
        <taxon>Eukaryota</taxon>
        <taxon>Fungi</taxon>
        <taxon>Dikarya</taxon>
        <taxon>Ascomycota</taxon>
        <taxon>Pezizomycotina</taxon>
        <taxon>Leotiomycetes</taxon>
        <taxon>Helotiales</taxon>
        <taxon>Helotiaceae</taxon>
        <taxon>Hymenoscyphus</taxon>
    </lineage>
</organism>
<feature type="transmembrane region" description="Helical" evidence="10">
    <location>
        <begin position="39"/>
        <end position="57"/>
    </location>
</feature>
<dbReference type="GO" id="GO:0006879">
    <property type="term" value="P:intracellular iron ion homeostasis"/>
    <property type="evidence" value="ECO:0007669"/>
    <property type="project" value="TreeGrafter"/>
</dbReference>
<name>A0A9N9LEC6_9HELO</name>
<evidence type="ECO:0000313" key="13">
    <source>
        <dbReference type="Proteomes" id="UP000701801"/>
    </source>
</evidence>
<dbReference type="OrthoDB" id="4494341at2759"/>
<keyword evidence="6 10" id="KW-1133">Transmembrane helix</keyword>
<dbReference type="SFLD" id="SFLDS00052">
    <property type="entry name" value="Ferric_Reductase_Domain"/>
    <property type="match status" value="1"/>
</dbReference>
<reference evidence="12" key="1">
    <citation type="submission" date="2021-07" db="EMBL/GenBank/DDBJ databases">
        <authorList>
            <person name="Durling M."/>
        </authorList>
    </citation>
    <scope>NUCLEOTIDE SEQUENCE</scope>
</reference>
<evidence type="ECO:0000256" key="8">
    <source>
        <dbReference type="ARBA" id="ARBA00023065"/>
    </source>
</evidence>
<evidence type="ECO:0000256" key="4">
    <source>
        <dbReference type="ARBA" id="ARBA00022692"/>
    </source>
</evidence>
<keyword evidence="7" id="KW-0560">Oxidoreductase</keyword>
<feature type="transmembrane region" description="Helical" evidence="10">
    <location>
        <begin position="238"/>
        <end position="256"/>
    </location>
</feature>
<sequence length="607" mass="68667">MAATSTTPINETDPAATIAPFATLLNGVSQPMNMLFKDISWWTFGIFGLTLLTIRLGQRALAHIRHMSAMNLPGDAQRYWAINEYSWWWKFKKHMLYAPLKNKRHNRNIQLSKFGNMGTIPSRFHTLLITIFTGGNIAFCAYLSYDRPNHYSVVAELRGRTGVMAVVNMIALTIFAGRNNPLIGLLQISFDTYNLMHRWIGRIIVVEIIVHTACWAYVKHAATGWGGMWEMIQHDPFILWGSIGTVAMVLLAIQAFSPIRHAFYETFLNIHIILAAVAMAGTWIHCEVAHLPQVPWIQAIVILWAVERAYRFFNLIYTNWASQEGFTRATVESMPGEACRVTMHLPKKVNIKPGTHAYLRFSGIGPWESHPFSVAWIHHKPKNTTTLPITEKPEAESESEKALREPDMVTDVSFVIHAQSGMTRQLYNAAEKHGASGMVIKAAFEGPYGGHHSLDSYGHTVLFAGASGITHQIPYIKHLITGFNNGTIATRRVTLIWIIRESDHLEWVRPWMDQILKLPRRREILQVKLFVTRPKNPRELQSPSSTVQMFPGRPNVKLLLENEVQEQRGAMCVTVCGPGGLADNVREAVREVQDLGVVDFIEESFTW</sequence>
<dbReference type="GO" id="GO:0000293">
    <property type="term" value="F:ferric-chelate reductase activity"/>
    <property type="evidence" value="ECO:0007669"/>
    <property type="project" value="UniProtKB-ARBA"/>
</dbReference>
<comment type="similarity">
    <text evidence="2">Belongs to the ferric reductase (FRE) family.</text>
</comment>
<dbReference type="GO" id="GO:0015677">
    <property type="term" value="P:copper ion import"/>
    <property type="evidence" value="ECO:0007669"/>
    <property type="project" value="TreeGrafter"/>
</dbReference>
<dbReference type="InterPro" id="IPR013121">
    <property type="entry name" value="Fe_red_NAD-bd_6"/>
</dbReference>
<keyword evidence="3" id="KW-0813">Transport</keyword>
<dbReference type="InterPro" id="IPR017927">
    <property type="entry name" value="FAD-bd_FR_type"/>
</dbReference>
<evidence type="ECO:0000256" key="5">
    <source>
        <dbReference type="ARBA" id="ARBA00022982"/>
    </source>
</evidence>
<feature type="transmembrane region" description="Helical" evidence="10">
    <location>
        <begin position="124"/>
        <end position="145"/>
    </location>
</feature>
<keyword evidence="5" id="KW-0249">Electron transport</keyword>
<accession>A0A9N9LEC6</accession>
<keyword evidence="8" id="KW-0406">Ion transport</keyword>
<evidence type="ECO:0000256" key="2">
    <source>
        <dbReference type="ARBA" id="ARBA00006278"/>
    </source>
</evidence>
<comment type="caution">
    <text evidence="12">The sequence shown here is derived from an EMBL/GenBank/DDBJ whole genome shotgun (WGS) entry which is preliminary data.</text>
</comment>
<dbReference type="InterPro" id="IPR013130">
    <property type="entry name" value="Fe3_Rdtase_TM_dom"/>
</dbReference>
<dbReference type="Pfam" id="PF08022">
    <property type="entry name" value="FAD_binding_8"/>
    <property type="match status" value="1"/>
</dbReference>